<keyword evidence="3" id="KW-1185">Reference proteome</keyword>
<organism evidence="2 3">
    <name type="scientific">Plakobranchus ocellatus</name>
    <dbReference type="NCBI Taxonomy" id="259542"/>
    <lineage>
        <taxon>Eukaryota</taxon>
        <taxon>Metazoa</taxon>
        <taxon>Spiralia</taxon>
        <taxon>Lophotrochozoa</taxon>
        <taxon>Mollusca</taxon>
        <taxon>Gastropoda</taxon>
        <taxon>Heterobranchia</taxon>
        <taxon>Euthyneura</taxon>
        <taxon>Panpulmonata</taxon>
        <taxon>Sacoglossa</taxon>
        <taxon>Placobranchoidea</taxon>
        <taxon>Plakobranchidae</taxon>
        <taxon>Plakobranchus</taxon>
    </lineage>
</organism>
<gene>
    <name evidence="2" type="ORF">PoB_006840600</name>
</gene>
<accession>A0AAV4DCW1</accession>
<name>A0AAV4DCW1_9GAST</name>
<feature type="compositionally biased region" description="Basic residues" evidence="1">
    <location>
        <begin position="1"/>
        <end position="11"/>
    </location>
</feature>
<reference evidence="2 3" key="1">
    <citation type="journal article" date="2021" name="Elife">
        <title>Chloroplast acquisition without the gene transfer in kleptoplastic sea slugs, Plakobranchus ocellatus.</title>
        <authorList>
            <person name="Maeda T."/>
            <person name="Takahashi S."/>
            <person name="Yoshida T."/>
            <person name="Shimamura S."/>
            <person name="Takaki Y."/>
            <person name="Nagai Y."/>
            <person name="Toyoda A."/>
            <person name="Suzuki Y."/>
            <person name="Arimoto A."/>
            <person name="Ishii H."/>
            <person name="Satoh N."/>
            <person name="Nishiyama T."/>
            <person name="Hasebe M."/>
            <person name="Maruyama T."/>
            <person name="Minagawa J."/>
            <person name="Obokata J."/>
            <person name="Shigenobu S."/>
        </authorList>
    </citation>
    <scope>NUCLEOTIDE SEQUENCE [LARGE SCALE GENOMIC DNA]</scope>
</reference>
<feature type="region of interest" description="Disordered" evidence="1">
    <location>
        <begin position="1"/>
        <end position="33"/>
    </location>
</feature>
<evidence type="ECO:0000313" key="3">
    <source>
        <dbReference type="Proteomes" id="UP000735302"/>
    </source>
</evidence>
<evidence type="ECO:0000313" key="2">
    <source>
        <dbReference type="EMBL" id="GFO41901.1"/>
    </source>
</evidence>
<proteinExistence type="predicted"/>
<comment type="caution">
    <text evidence="2">The sequence shown here is derived from an EMBL/GenBank/DDBJ whole genome shotgun (WGS) entry which is preliminary data.</text>
</comment>
<dbReference type="EMBL" id="BLXT01007728">
    <property type="protein sequence ID" value="GFO41901.1"/>
    <property type="molecule type" value="Genomic_DNA"/>
</dbReference>
<evidence type="ECO:0000256" key="1">
    <source>
        <dbReference type="SAM" id="MobiDB-lite"/>
    </source>
</evidence>
<sequence length="95" mass="10767">MSPHLPSKRRKYTEQKPGSSSENRPRQIGKYPSDCIPVYANRSSIKGSRNDGCVFLIEHPNQEGVYNSCELHCTNYEAESLANEALLHYLHSACR</sequence>
<dbReference type="Proteomes" id="UP000735302">
    <property type="component" value="Unassembled WGS sequence"/>
</dbReference>
<dbReference type="AlphaFoldDB" id="A0AAV4DCW1"/>
<protein>
    <submittedName>
        <fullName evidence="2">Uncharacterized protein</fullName>
    </submittedName>
</protein>